<dbReference type="AlphaFoldDB" id="A0A9P7G4N3"/>
<dbReference type="Pfam" id="PF05347">
    <property type="entry name" value="Complex1_LYR"/>
    <property type="match status" value="1"/>
</dbReference>
<reference evidence="3" key="2">
    <citation type="submission" date="2021-10" db="EMBL/GenBank/DDBJ databases">
        <title>Phylogenomics reveals ancestral predisposition of the termite-cultivated fungus Termitomyces towards a domesticated lifestyle.</title>
        <authorList>
            <person name="Auxier B."/>
            <person name="Grum-Grzhimaylo A."/>
            <person name="Cardenas M.E."/>
            <person name="Lodge J.D."/>
            <person name="Laessoe T."/>
            <person name="Pedersen O."/>
            <person name="Smith M.E."/>
            <person name="Kuyper T.W."/>
            <person name="Franco-Molano E.A."/>
            <person name="Baroni T.J."/>
            <person name="Aanen D.K."/>
        </authorList>
    </citation>
    <scope>NUCLEOTIDE SEQUENCE</scope>
    <source>
        <strain evidence="3">AP01</strain>
        <tissue evidence="3">Mycelium</tissue>
    </source>
</reference>
<evidence type="ECO:0000313" key="4">
    <source>
        <dbReference type="Proteomes" id="UP000775547"/>
    </source>
</evidence>
<dbReference type="CDD" id="cd20264">
    <property type="entry name" value="Complex1_LYR_LYRM4"/>
    <property type="match status" value="1"/>
</dbReference>
<reference evidence="3" key="1">
    <citation type="submission" date="2020-07" db="EMBL/GenBank/DDBJ databases">
        <authorList>
            <person name="Nieuwenhuis M."/>
            <person name="Van De Peppel L.J.J."/>
        </authorList>
    </citation>
    <scope>NUCLEOTIDE SEQUENCE</scope>
    <source>
        <strain evidence="3">AP01</strain>
        <tissue evidence="3">Mycelium</tissue>
    </source>
</reference>
<dbReference type="OrthoDB" id="275715at2759"/>
<proteinExistence type="inferred from homology"/>
<evidence type="ECO:0000259" key="2">
    <source>
        <dbReference type="Pfam" id="PF05347"/>
    </source>
</evidence>
<dbReference type="InterPro" id="IPR051522">
    <property type="entry name" value="ISC_assembly_LYR"/>
</dbReference>
<dbReference type="GO" id="GO:0005739">
    <property type="term" value="C:mitochondrion"/>
    <property type="evidence" value="ECO:0007669"/>
    <property type="project" value="TreeGrafter"/>
</dbReference>
<feature type="domain" description="Complex 1 LYR protein" evidence="2">
    <location>
        <begin position="8"/>
        <end position="66"/>
    </location>
</feature>
<keyword evidence="4" id="KW-1185">Reference proteome</keyword>
<dbReference type="InterPro" id="IPR045297">
    <property type="entry name" value="Complex1_LYR_LYRM4"/>
</dbReference>
<evidence type="ECO:0000313" key="3">
    <source>
        <dbReference type="EMBL" id="KAG5644027.1"/>
    </source>
</evidence>
<comment type="similarity">
    <text evidence="1">Belongs to the complex I LYR family.</text>
</comment>
<evidence type="ECO:0000256" key="1">
    <source>
        <dbReference type="ARBA" id="ARBA00009508"/>
    </source>
</evidence>
<dbReference type="GO" id="GO:0016226">
    <property type="term" value="P:iron-sulfur cluster assembly"/>
    <property type="evidence" value="ECO:0007669"/>
    <property type="project" value="InterPro"/>
</dbReference>
<dbReference type="Proteomes" id="UP000775547">
    <property type="component" value="Unassembled WGS sequence"/>
</dbReference>
<accession>A0A9P7G4N3</accession>
<sequence length="101" mass="11558">MSTAPTRRAILDLYHATLRTSNSFGSYNFREYFVRRTKDTFREIQTAESDPTKVKNLYAAAANELAVLRRSAIVNQLYGGRKLAIESLERRPEDSKTRGDN</sequence>
<dbReference type="InterPro" id="IPR008011">
    <property type="entry name" value="Complex1_LYR_dom"/>
</dbReference>
<dbReference type="PANTHER" id="PTHR13166">
    <property type="entry name" value="PROTEIN C6ORF149"/>
    <property type="match status" value="1"/>
</dbReference>
<protein>
    <recommendedName>
        <fullName evidence="2">Complex 1 LYR protein domain-containing protein</fullName>
    </recommendedName>
</protein>
<dbReference type="GO" id="GO:1990221">
    <property type="term" value="C:L-cysteine desulfurase complex"/>
    <property type="evidence" value="ECO:0007669"/>
    <property type="project" value="TreeGrafter"/>
</dbReference>
<gene>
    <name evidence="3" type="ORF">DXG03_009242</name>
</gene>
<name>A0A9P7G4N3_9AGAR</name>
<comment type="caution">
    <text evidence="3">The sequence shown here is derived from an EMBL/GenBank/DDBJ whole genome shotgun (WGS) entry which is preliminary data.</text>
</comment>
<dbReference type="PANTHER" id="PTHR13166:SF7">
    <property type="entry name" value="LYR MOTIF-CONTAINING PROTEIN 4"/>
    <property type="match status" value="1"/>
</dbReference>
<organism evidence="3 4">
    <name type="scientific">Asterophora parasitica</name>
    <dbReference type="NCBI Taxonomy" id="117018"/>
    <lineage>
        <taxon>Eukaryota</taxon>
        <taxon>Fungi</taxon>
        <taxon>Dikarya</taxon>
        <taxon>Basidiomycota</taxon>
        <taxon>Agaricomycotina</taxon>
        <taxon>Agaricomycetes</taxon>
        <taxon>Agaricomycetidae</taxon>
        <taxon>Agaricales</taxon>
        <taxon>Tricholomatineae</taxon>
        <taxon>Lyophyllaceae</taxon>
        <taxon>Asterophora</taxon>
    </lineage>
</organism>
<dbReference type="EMBL" id="JABCKV010000086">
    <property type="protein sequence ID" value="KAG5644027.1"/>
    <property type="molecule type" value="Genomic_DNA"/>
</dbReference>